<accession>A0AAW5MLE5</accession>
<proteinExistence type="predicted"/>
<comment type="caution">
    <text evidence="2">The sequence shown here is derived from an EMBL/GenBank/DDBJ whole genome shotgun (WGS) entry which is preliminary data.</text>
</comment>
<evidence type="ECO:0000313" key="2">
    <source>
        <dbReference type="EMBL" id="MCR4450666.1"/>
    </source>
</evidence>
<dbReference type="RefSeq" id="WP_223952181.1">
    <property type="nucleotide sequence ID" value="NZ_JANLFC010000078.1"/>
</dbReference>
<organism evidence="2 3">
    <name type="scientific">Aeromonas veronii</name>
    <dbReference type="NCBI Taxonomy" id="654"/>
    <lineage>
        <taxon>Bacteria</taxon>
        <taxon>Pseudomonadati</taxon>
        <taxon>Pseudomonadota</taxon>
        <taxon>Gammaproteobacteria</taxon>
        <taxon>Aeromonadales</taxon>
        <taxon>Aeromonadaceae</taxon>
        <taxon>Aeromonas</taxon>
    </lineage>
</organism>
<keyword evidence="1" id="KW-0472">Membrane</keyword>
<protein>
    <submittedName>
        <fullName evidence="2">Uncharacterized protein</fullName>
    </submittedName>
</protein>
<evidence type="ECO:0000313" key="3">
    <source>
        <dbReference type="Proteomes" id="UP001204061"/>
    </source>
</evidence>
<gene>
    <name evidence="2" type="ORF">NS965_19985</name>
</gene>
<dbReference type="EMBL" id="JANLFC010000078">
    <property type="protein sequence ID" value="MCR4450666.1"/>
    <property type="molecule type" value="Genomic_DNA"/>
</dbReference>
<dbReference type="AlphaFoldDB" id="A0AAW5MLE5"/>
<feature type="transmembrane region" description="Helical" evidence="1">
    <location>
        <begin position="29"/>
        <end position="49"/>
    </location>
</feature>
<sequence length="75" mass="8596">MRKEKDESGFARAWRSYGEYTAFLREKKWRWVVGVLGLALVVWSGYSGVKHHNQIEAAKAAASGQSTQEFKYLND</sequence>
<keyword evidence="1" id="KW-1133">Transmembrane helix</keyword>
<keyword evidence="1" id="KW-0812">Transmembrane</keyword>
<reference evidence="2" key="1">
    <citation type="submission" date="2022-08" db="EMBL/GenBank/DDBJ databases">
        <title>A global survey of hypervirulent Aeromonas hydrophila identified this emerging pathogen in farmed fish in the lower Mekong River basin.</title>
        <authorList>
            <person name="Xu T."/>
            <person name="Rasmussen-Ivey C.R."/>
            <person name="Moen F.S."/>
            <person name="Fernandez Bravo A."/>
            <person name="Lamy B."/>
            <person name="Beaz-Hidalgo R."/>
            <person name="Khan C.D."/>
            <person name="Castro Escarpulli G."/>
            <person name="Yasin I.S.M."/>
            <person name="Figueras M.J."/>
            <person name="Azzam Sayuti M."/>
            <person name="Karim M.M."/>
            <person name="Alam K.M."/>
            <person name="Le T.T.T."/>
            <person name="Thao N.H.P."/>
            <person name="Addo S."/>
            <person name="Duodu S."/>
            <person name="Ali S."/>
            <person name="Mey S."/>
            <person name="Somony T."/>
            <person name="Liles M.R."/>
        </authorList>
    </citation>
    <scope>NUCLEOTIDE SEQUENCE</scope>
    <source>
        <strain evidence="2">0.14</strain>
    </source>
</reference>
<dbReference type="Proteomes" id="UP001204061">
    <property type="component" value="Unassembled WGS sequence"/>
</dbReference>
<name>A0AAW5MLE5_AERVE</name>
<evidence type="ECO:0000256" key="1">
    <source>
        <dbReference type="SAM" id="Phobius"/>
    </source>
</evidence>